<feature type="region of interest" description="Disordered" evidence="1">
    <location>
        <begin position="41"/>
        <end position="81"/>
    </location>
</feature>
<organism evidence="2 3">
    <name type="scientific">Lactuca sativa</name>
    <name type="common">Garden lettuce</name>
    <dbReference type="NCBI Taxonomy" id="4236"/>
    <lineage>
        <taxon>Eukaryota</taxon>
        <taxon>Viridiplantae</taxon>
        <taxon>Streptophyta</taxon>
        <taxon>Embryophyta</taxon>
        <taxon>Tracheophyta</taxon>
        <taxon>Spermatophyta</taxon>
        <taxon>Magnoliopsida</taxon>
        <taxon>eudicotyledons</taxon>
        <taxon>Gunneridae</taxon>
        <taxon>Pentapetalae</taxon>
        <taxon>asterids</taxon>
        <taxon>campanulids</taxon>
        <taxon>Asterales</taxon>
        <taxon>Asteraceae</taxon>
        <taxon>Cichorioideae</taxon>
        <taxon>Cichorieae</taxon>
        <taxon>Lactucinae</taxon>
        <taxon>Lactuca</taxon>
    </lineage>
</organism>
<name>A0A9R1WFI0_LACSA</name>
<sequence length="81" mass="9268">MDEVFEPVTINVQVDDFVKTKAVSRCKDEFLNVLCEDGDDEPVEVEGERKNARVDVDDEKNIEESPEEDSDEDEILYSSII</sequence>
<evidence type="ECO:0000313" key="2">
    <source>
        <dbReference type="EMBL" id="KAJ0222928.1"/>
    </source>
</evidence>
<dbReference type="AlphaFoldDB" id="A0A9R1WFI0"/>
<proteinExistence type="predicted"/>
<comment type="caution">
    <text evidence="2">The sequence shown here is derived from an EMBL/GenBank/DDBJ whole genome shotgun (WGS) entry which is preliminary data.</text>
</comment>
<keyword evidence="3" id="KW-1185">Reference proteome</keyword>
<reference evidence="2 3" key="1">
    <citation type="journal article" date="2017" name="Nat. Commun.">
        <title>Genome assembly with in vitro proximity ligation data and whole-genome triplication in lettuce.</title>
        <authorList>
            <person name="Reyes-Chin-Wo S."/>
            <person name="Wang Z."/>
            <person name="Yang X."/>
            <person name="Kozik A."/>
            <person name="Arikit S."/>
            <person name="Song C."/>
            <person name="Xia L."/>
            <person name="Froenicke L."/>
            <person name="Lavelle D.O."/>
            <person name="Truco M.J."/>
            <person name="Xia R."/>
            <person name="Zhu S."/>
            <person name="Xu C."/>
            <person name="Xu H."/>
            <person name="Xu X."/>
            <person name="Cox K."/>
            <person name="Korf I."/>
            <person name="Meyers B.C."/>
            <person name="Michelmore R.W."/>
        </authorList>
    </citation>
    <scope>NUCLEOTIDE SEQUENCE [LARGE SCALE GENOMIC DNA]</scope>
    <source>
        <strain evidence="3">cv. Salinas</strain>
        <tissue evidence="2">Seedlings</tissue>
    </source>
</reference>
<gene>
    <name evidence="2" type="ORF">LSAT_V11C200095120</name>
</gene>
<dbReference type="Proteomes" id="UP000235145">
    <property type="component" value="Unassembled WGS sequence"/>
</dbReference>
<feature type="compositionally biased region" description="Acidic residues" evidence="1">
    <location>
        <begin position="56"/>
        <end position="75"/>
    </location>
</feature>
<evidence type="ECO:0000256" key="1">
    <source>
        <dbReference type="SAM" id="MobiDB-lite"/>
    </source>
</evidence>
<accession>A0A9R1WFI0</accession>
<protein>
    <submittedName>
        <fullName evidence="2">Uncharacterized protein</fullName>
    </submittedName>
</protein>
<dbReference type="EMBL" id="NBSK02000002">
    <property type="protein sequence ID" value="KAJ0222928.1"/>
    <property type="molecule type" value="Genomic_DNA"/>
</dbReference>
<evidence type="ECO:0000313" key="3">
    <source>
        <dbReference type="Proteomes" id="UP000235145"/>
    </source>
</evidence>
<feature type="compositionally biased region" description="Basic and acidic residues" evidence="1">
    <location>
        <begin position="46"/>
        <end position="55"/>
    </location>
</feature>
<dbReference type="Gramene" id="rna-gnl|WGS:NBSK|LSAT_2X121100_mrna">
    <property type="protein sequence ID" value="cds-PLY93716.1"/>
    <property type="gene ID" value="gene-LSAT_2X121100"/>
</dbReference>